<gene>
    <name evidence="2" type="ORF">BECKMB1821G_GA0114241_10272</name>
    <name evidence="4" type="ORF">BECKMB1821H_GA0114242_10972</name>
    <name evidence="3" type="ORF">BECKMB1821I_GA0114274_10922</name>
</gene>
<evidence type="ECO:0000313" key="3">
    <source>
        <dbReference type="EMBL" id="VFK34936.1"/>
    </source>
</evidence>
<name>A0A450Y077_9GAMM</name>
<sequence>MGTFRRDNSPRSKRANLIGKIKKTKRKQAIYEFTFKASGRNDQRSRKIGDWFAKGLASKPKMRRFTRPKKMREEVLSRMLDKRRGILKKDRSINSTYRRAWKGQDELFSTALTREFIKGIFEKKGYTSFSDQEHQLLEEMVDLASSVRIPTEFSGFSLSKEVLQHPANRDRAVFADPHDTVSLHSRMDTERRNYVESVMEDTIQKGVSPTRVMEEGVKAAIEYTLNYFTAPITASNVHPFSRKASVKKDNKILQEQIASRERIKSRYIELGGSLRSLQKKETQEESWSRPWNPPMRSRGFPTREPPSPRRKPFGVDKAEFELMSI</sequence>
<evidence type="ECO:0000313" key="2">
    <source>
        <dbReference type="EMBL" id="VFK27321.1"/>
    </source>
</evidence>
<reference evidence="3" key="1">
    <citation type="submission" date="2019-02" db="EMBL/GenBank/DDBJ databases">
        <authorList>
            <person name="Gruber-Vodicka R. H."/>
            <person name="Seah K. B. B."/>
        </authorList>
    </citation>
    <scope>NUCLEOTIDE SEQUENCE</scope>
    <source>
        <strain evidence="2">BECK_BZ197</strain>
        <strain evidence="4">BECK_BZ198</strain>
        <strain evidence="3">BECK_BZ199</strain>
    </source>
</reference>
<feature type="region of interest" description="Disordered" evidence="1">
    <location>
        <begin position="278"/>
        <end position="315"/>
    </location>
</feature>
<evidence type="ECO:0000256" key="1">
    <source>
        <dbReference type="SAM" id="MobiDB-lite"/>
    </source>
</evidence>
<organism evidence="3">
    <name type="scientific">Candidatus Kentrum sp. MB</name>
    <dbReference type="NCBI Taxonomy" id="2138164"/>
    <lineage>
        <taxon>Bacteria</taxon>
        <taxon>Pseudomonadati</taxon>
        <taxon>Pseudomonadota</taxon>
        <taxon>Gammaproteobacteria</taxon>
        <taxon>Candidatus Kentrum</taxon>
    </lineage>
</organism>
<protein>
    <submittedName>
        <fullName evidence="3">Uncharacterized protein</fullName>
    </submittedName>
</protein>
<evidence type="ECO:0000313" key="4">
    <source>
        <dbReference type="EMBL" id="VFK77074.1"/>
    </source>
</evidence>
<feature type="compositionally biased region" description="Basic and acidic residues" evidence="1">
    <location>
        <begin position="278"/>
        <end position="287"/>
    </location>
</feature>
<proteinExistence type="predicted"/>
<dbReference type="AlphaFoldDB" id="A0A450Y077"/>
<dbReference type="EMBL" id="CAADFO010000027">
    <property type="protein sequence ID" value="VFK27321.1"/>
    <property type="molecule type" value="Genomic_DNA"/>
</dbReference>
<dbReference type="EMBL" id="CAADFQ010000092">
    <property type="protein sequence ID" value="VFK34936.1"/>
    <property type="molecule type" value="Genomic_DNA"/>
</dbReference>
<dbReference type="EMBL" id="CAADGH010000097">
    <property type="protein sequence ID" value="VFK77074.1"/>
    <property type="molecule type" value="Genomic_DNA"/>
</dbReference>
<accession>A0A450Y077</accession>